<dbReference type="Pfam" id="PF24389">
    <property type="entry name" value="ORC-CDC6-like"/>
    <property type="match status" value="1"/>
</dbReference>
<reference evidence="2" key="1">
    <citation type="journal article" date="2019" name="Int. J. Syst. Evol. Microbiol.">
        <title>The Global Catalogue of Microorganisms (GCM) 10K type strain sequencing project: providing services to taxonomists for standard genome sequencing and annotation.</title>
        <authorList>
            <consortium name="The Broad Institute Genomics Platform"/>
            <consortium name="The Broad Institute Genome Sequencing Center for Infectious Disease"/>
            <person name="Wu L."/>
            <person name="Ma J."/>
        </authorList>
    </citation>
    <scope>NUCLEOTIDE SEQUENCE [LARGE SCALE GENOMIC DNA]</scope>
    <source>
        <strain evidence="2">NBRC 101365</strain>
    </source>
</reference>
<organism evidence="1 2">
    <name type="scientific">Labrys miyagiensis</name>
    <dbReference type="NCBI Taxonomy" id="346912"/>
    <lineage>
        <taxon>Bacteria</taxon>
        <taxon>Pseudomonadati</taxon>
        <taxon>Pseudomonadota</taxon>
        <taxon>Alphaproteobacteria</taxon>
        <taxon>Hyphomicrobiales</taxon>
        <taxon>Xanthobacteraceae</taxon>
        <taxon>Labrys</taxon>
    </lineage>
</organism>
<proteinExistence type="predicted"/>
<dbReference type="InterPro" id="IPR056955">
    <property type="entry name" value="ORC-CDC6-like"/>
</dbReference>
<protein>
    <submittedName>
        <fullName evidence="1">Uncharacterized protein</fullName>
    </submittedName>
</protein>
<evidence type="ECO:0000313" key="1">
    <source>
        <dbReference type="EMBL" id="GLS19644.1"/>
    </source>
</evidence>
<evidence type="ECO:0000313" key="2">
    <source>
        <dbReference type="Proteomes" id="UP001156882"/>
    </source>
</evidence>
<keyword evidence="2" id="KW-1185">Reference proteome</keyword>
<sequence>MKDILFVYAIDEFENLTREQQIHVNTIYREREPPSTFRIGARTYGIRTYQTNSGGEDNIKDSEFSEIQLDVELRELDRQYGDFCRTLISKRLSQLGFATSQDLDRHFETFEIGARSSDWNTIMSPVSTEREHFRRFSQQIRRSFKTFNVEKAIDLLSNADRPLLEKLNILIFMQNWARGSDNLLSVAEDIAYQMEAYERGDAAEKYKQALGHYSGDLSAQLLKESRRPQYYGGLSNFIGMSSGIPRALLTILRSVFEWARFADERPFTGGVISLKSQHKGIVDASDWYFNNMRKAGPDGIAIQGAVERLANIFRINRFGDKPVEISVSSFSVSEREISEEARRVLGLAEARAFIHRISGGQKERNSEDITAKFQISPMLAPRWELPIARRGVVTFSPDDFNSVFDVRQVEAYQALLQEWRQKVTAPFRRVSSPGDDQIGLFDV</sequence>
<accession>A0ABQ6CHD2</accession>
<gene>
    <name evidence="1" type="ORF">GCM10007874_26610</name>
</gene>
<dbReference type="EMBL" id="BSPC01000024">
    <property type="protein sequence ID" value="GLS19644.1"/>
    <property type="molecule type" value="Genomic_DNA"/>
</dbReference>
<comment type="caution">
    <text evidence="1">The sequence shown here is derived from an EMBL/GenBank/DDBJ whole genome shotgun (WGS) entry which is preliminary data.</text>
</comment>
<name>A0ABQ6CHD2_9HYPH</name>
<dbReference type="Proteomes" id="UP001156882">
    <property type="component" value="Unassembled WGS sequence"/>
</dbReference>